<feature type="compositionally biased region" description="Gly residues" evidence="2">
    <location>
        <begin position="1"/>
        <end position="10"/>
    </location>
</feature>
<feature type="region of interest" description="Disordered" evidence="2">
    <location>
        <begin position="1"/>
        <end position="75"/>
    </location>
</feature>
<feature type="coiled-coil region" evidence="1">
    <location>
        <begin position="137"/>
        <end position="164"/>
    </location>
</feature>
<accession>A0A0K3CI68</accession>
<dbReference type="AlphaFoldDB" id="A0A0K3CI68"/>
<keyword evidence="4" id="KW-1185">Reference proteome</keyword>
<feature type="compositionally biased region" description="Basic residues" evidence="2">
    <location>
        <begin position="48"/>
        <end position="60"/>
    </location>
</feature>
<sequence length="818" mass="89988">MNPGSRGGHPTGKDSPLFMSSRPGPSRGGSTVTGAARSYQAPALPPRTLRRSARRHRKTRPPTIPASSQTAFDLVPPPVLSTRDWLGRPPVAAPLCHSKRMPAILSPPRIDHVVETFCGVSNVLREQADEAAAFTFPDLAEDEAEELKNKFDEARRKRSLERQETINRAYGNIAQTLQEVMESYVARALAPHVEVMRQTAAAVQDLTSRFDQLANEVDGLKTTVSTQARPAPPTGPSAARLPPGVSAPAGPSIDPARLDRLEKEIGECGAHLTAVKKQVGADQEKLAKLPDIESRIGALEKQASQTTDPRKRPGSTIGAVPTPPPPPGPSPVELQKAAELEKTVGEVKGRVDKFEARIGVVDELEKKVADVQLRVEEVAKDIAKKKDADDMEIDDDSGGKLSVLEKRLEEVREELVKEVGAVKDDVDKVSSRKTVPPEHVPLVASLAHFAAAGQPNLSSEELVNRLESGLRGWDAGLGSHEERITMLYGELAEYRQASDKKFVDVSEVTEAYLPLASQIAAYLRRGQIRGRFPTPQEIGFPDDFRLDVPANGFNGATDSRQTSPARSQTHQSAAGMGAATSPSRVAPGQDLVQIWSTHSYLCRIKRERDGPLPFVFPPLTPEEAAFFVPSAPKFELRYTQDWKTNEKIPWLTYLVKSGWYSRDTPGDQAFILKELQKPRADCSIAEPARTQCLLLLKGLYGFHTQYDINVEGCPWQFCAADAAPVIRLLKTYYYRKGQDLPPDILDRLAPVFQQSLIFHSLGLKPEGHVQDQLAVRRMVVWVEDLDEDEQYKACLRDMTEKCIRTARANAVCDAARAN</sequence>
<feature type="coiled-coil region" evidence="1">
    <location>
        <begin position="337"/>
        <end position="421"/>
    </location>
</feature>
<gene>
    <name evidence="3" type="primary">FGENESH: predicted gene_8.33</name>
    <name evidence="3" type="ORF">BN2166_0041780</name>
</gene>
<evidence type="ECO:0000313" key="4">
    <source>
        <dbReference type="Proteomes" id="UP000199069"/>
    </source>
</evidence>
<keyword evidence="1" id="KW-0175">Coiled coil</keyword>
<feature type="region of interest" description="Disordered" evidence="2">
    <location>
        <begin position="299"/>
        <end position="333"/>
    </location>
</feature>
<name>A0A0K3CI68_RHOTO</name>
<dbReference type="EMBL" id="CWKI01000008">
    <property type="protein sequence ID" value="CTR08317.1"/>
    <property type="molecule type" value="Genomic_DNA"/>
</dbReference>
<dbReference type="Proteomes" id="UP000199069">
    <property type="component" value="Unassembled WGS sequence"/>
</dbReference>
<evidence type="ECO:0000256" key="1">
    <source>
        <dbReference type="SAM" id="Coils"/>
    </source>
</evidence>
<feature type="coiled-coil region" evidence="1">
    <location>
        <begin position="196"/>
        <end position="223"/>
    </location>
</feature>
<feature type="compositionally biased region" description="Polar residues" evidence="2">
    <location>
        <begin position="554"/>
        <end position="572"/>
    </location>
</feature>
<protein>
    <submittedName>
        <fullName evidence="3">FGENESH: predicted gene_8.33 protein</fullName>
    </submittedName>
</protein>
<feature type="non-terminal residue" evidence="3">
    <location>
        <position position="1"/>
    </location>
</feature>
<evidence type="ECO:0000313" key="3">
    <source>
        <dbReference type="EMBL" id="CTR08317.1"/>
    </source>
</evidence>
<organism evidence="3 4">
    <name type="scientific">Rhodotorula toruloides</name>
    <name type="common">Yeast</name>
    <name type="synonym">Rhodosporidium toruloides</name>
    <dbReference type="NCBI Taxonomy" id="5286"/>
    <lineage>
        <taxon>Eukaryota</taxon>
        <taxon>Fungi</taxon>
        <taxon>Dikarya</taxon>
        <taxon>Basidiomycota</taxon>
        <taxon>Pucciniomycotina</taxon>
        <taxon>Microbotryomycetes</taxon>
        <taxon>Sporidiobolales</taxon>
        <taxon>Sporidiobolaceae</taxon>
        <taxon>Rhodotorula</taxon>
    </lineage>
</organism>
<feature type="region of interest" description="Disordered" evidence="2">
    <location>
        <begin position="224"/>
        <end position="253"/>
    </location>
</feature>
<feature type="region of interest" description="Disordered" evidence="2">
    <location>
        <begin position="551"/>
        <end position="585"/>
    </location>
</feature>
<evidence type="ECO:0000256" key="2">
    <source>
        <dbReference type="SAM" id="MobiDB-lite"/>
    </source>
</evidence>
<feature type="compositionally biased region" description="Low complexity" evidence="2">
    <location>
        <begin position="20"/>
        <end position="30"/>
    </location>
</feature>
<feature type="compositionally biased region" description="Pro residues" evidence="2">
    <location>
        <begin position="321"/>
        <end position="330"/>
    </location>
</feature>
<reference evidence="3 4" key="1">
    <citation type="submission" date="2015-07" db="EMBL/GenBank/DDBJ databases">
        <authorList>
            <person name="Cajimat M.N.B."/>
            <person name="Milazzo M.L."/>
            <person name="Fulhorst C.F."/>
        </authorList>
    </citation>
    <scope>NUCLEOTIDE SEQUENCE [LARGE SCALE GENOMIC DNA]</scope>
    <source>
        <strain evidence="3">Single colony</strain>
    </source>
</reference>
<proteinExistence type="predicted"/>
<feature type="non-terminal residue" evidence="3">
    <location>
        <position position="818"/>
    </location>
</feature>